<sequence length="395" mass="43620">MSSCRPAVRRPPQMLTTTKEPPAMKPFRIQVTDQALDELRARLAGVRRQAPPGSTAAVEELVEYWRDHYDWRAWEAKLNQYPQFSTTIDGATVHFLHIKSPEPAALPLVLTHGWPGSVAEFLDLIGPLSDPRRHGLDPSIAFDLVIPSLPGFAWSGPTSGGWGPRRIARAWAVLMRRLGYRRYGAAGNDWGSIISPELGRIAPDEVVGVHVTQLFSLPDGESMAFLPTSEPADLDQLSPPDRQALQALRSLQREGAAYSHIHTQRPTTLGYALSDSPIGLLAWNRQVMSDLDPDRLLTHVSTYWLTGTAGSSLQIYAEAEREDPIDSPTTVPLGLAQFADDIQAIRHYAARDHANIVSWNVYDRGGHFAAHQEPDLLIEDLRSFFTAQAGAPGPR</sequence>
<feature type="region of interest" description="Disordered" evidence="4">
    <location>
        <begin position="1"/>
        <end position="22"/>
    </location>
</feature>
<evidence type="ECO:0000259" key="5">
    <source>
        <dbReference type="Pfam" id="PF06441"/>
    </source>
</evidence>
<evidence type="ECO:0000256" key="3">
    <source>
        <dbReference type="ARBA" id="ARBA00022801"/>
    </source>
</evidence>
<evidence type="ECO:0000313" key="7">
    <source>
        <dbReference type="Proteomes" id="UP001500363"/>
    </source>
</evidence>
<evidence type="ECO:0000256" key="4">
    <source>
        <dbReference type="SAM" id="MobiDB-lite"/>
    </source>
</evidence>
<dbReference type="InterPro" id="IPR010497">
    <property type="entry name" value="Epoxide_hydro_N"/>
</dbReference>
<dbReference type="InterPro" id="IPR016292">
    <property type="entry name" value="Epoxide_hydrolase"/>
</dbReference>
<accession>A0ABN2AS29</accession>
<organism evidence="6 7">
    <name type="scientific">Kribbella lupini</name>
    <dbReference type="NCBI Taxonomy" id="291602"/>
    <lineage>
        <taxon>Bacteria</taxon>
        <taxon>Bacillati</taxon>
        <taxon>Actinomycetota</taxon>
        <taxon>Actinomycetes</taxon>
        <taxon>Propionibacteriales</taxon>
        <taxon>Kribbellaceae</taxon>
        <taxon>Kribbella</taxon>
    </lineage>
</organism>
<reference evidence="6 7" key="1">
    <citation type="journal article" date="2019" name="Int. J. Syst. Evol. Microbiol.">
        <title>The Global Catalogue of Microorganisms (GCM) 10K type strain sequencing project: providing services to taxonomists for standard genome sequencing and annotation.</title>
        <authorList>
            <consortium name="The Broad Institute Genomics Platform"/>
            <consortium name="The Broad Institute Genome Sequencing Center for Infectious Disease"/>
            <person name="Wu L."/>
            <person name="Ma J."/>
        </authorList>
    </citation>
    <scope>NUCLEOTIDE SEQUENCE [LARGE SCALE GENOMIC DNA]</scope>
    <source>
        <strain evidence="6 7">JCM 14303</strain>
    </source>
</reference>
<dbReference type="PANTHER" id="PTHR21661:SF35">
    <property type="entry name" value="EPOXIDE HYDROLASE"/>
    <property type="match status" value="1"/>
</dbReference>
<dbReference type="PIRSF" id="PIRSF001112">
    <property type="entry name" value="Epoxide_hydrolase"/>
    <property type="match status" value="1"/>
</dbReference>
<evidence type="ECO:0000256" key="1">
    <source>
        <dbReference type="ARBA" id="ARBA00010088"/>
    </source>
</evidence>
<dbReference type="EMBL" id="BAAANC010000002">
    <property type="protein sequence ID" value="GAA1524609.1"/>
    <property type="molecule type" value="Genomic_DNA"/>
</dbReference>
<comment type="similarity">
    <text evidence="1">Belongs to the peptidase S33 family.</text>
</comment>
<dbReference type="Gene3D" id="3.40.50.1820">
    <property type="entry name" value="alpha/beta hydrolase"/>
    <property type="match status" value="1"/>
</dbReference>
<dbReference type="SUPFAM" id="SSF53474">
    <property type="entry name" value="alpha/beta-Hydrolases"/>
    <property type="match status" value="1"/>
</dbReference>
<name>A0ABN2AS29_9ACTN</name>
<dbReference type="PRINTS" id="PR00412">
    <property type="entry name" value="EPOXHYDRLASE"/>
</dbReference>
<proteinExistence type="inferred from homology"/>
<protein>
    <recommendedName>
        <fullName evidence="5">Epoxide hydrolase N-terminal domain-containing protein</fullName>
    </recommendedName>
</protein>
<dbReference type="Pfam" id="PF06441">
    <property type="entry name" value="EHN"/>
    <property type="match status" value="1"/>
</dbReference>
<dbReference type="InterPro" id="IPR029058">
    <property type="entry name" value="AB_hydrolase_fold"/>
</dbReference>
<dbReference type="Proteomes" id="UP001500363">
    <property type="component" value="Unassembled WGS sequence"/>
</dbReference>
<comment type="caution">
    <text evidence="6">The sequence shown here is derived from an EMBL/GenBank/DDBJ whole genome shotgun (WGS) entry which is preliminary data.</text>
</comment>
<dbReference type="InterPro" id="IPR000639">
    <property type="entry name" value="Epox_hydrolase-like"/>
</dbReference>
<keyword evidence="7" id="KW-1185">Reference proteome</keyword>
<keyword evidence="2" id="KW-0058">Aromatic hydrocarbons catabolism</keyword>
<evidence type="ECO:0000313" key="6">
    <source>
        <dbReference type="EMBL" id="GAA1524609.1"/>
    </source>
</evidence>
<feature type="domain" description="Epoxide hydrolase N-terminal" evidence="5">
    <location>
        <begin position="24"/>
        <end position="121"/>
    </location>
</feature>
<keyword evidence="3" id="KW-0378">Hydrolase</keyword>
<evidence type="ECO:0000256" key="2">
    <source>
        <dbReference type="ARBA" id="ARBA00022797"/>
    </source>
</evidence>
<gene>
    <name evidence="6" type="ORF">GCM10009741_27540</name>
</gene>
<dbReference type="PANTHER" id="PTHR21661">
    <property type="entry name" value="EPOXIDE HYDROLASE 1-RELATED"/>
    <property type="match status" value="1"/>
</dbReference>